<feature type="transmembrane region" description="Helical" evidence="1">
    <location>
        <begin position="51"/>
        <end position="70"/>
    </location>
</feature>
<evidence type="ECO:0000313" key="3">
    <source>
        <dbReference type="Proteomes" id="UP000216871"/>
    </source>
</evidence>
<keyword evidence="1" id="KW-1133">Transmembrane helix</keyword>
<proteinExistence type="predicted"/>
<keyword evidence="1" id="KW-0812">Transmembrane</keyword>
<evidence type="ECO:0000256" key="1">
    <source>
        <dbReference type="SAM" id="Phobius"/>
    </source>
</evidence>
<dbReference type="Proteomes" id="UP000216871">
    <property type="component" value="Unassembled WGS sequence"/>
</dbReference>
<dbReference type="RefSeq" id="WP_094667242.1">
    <property type="nucleotide sequence ID" value="NZ_MWWW01000006.1"/>
</dbReference>
<keyword evidence="1" id="KW-0472">Membrane</keyword>
<dbReference type="AlphaFoldDB" id="A0A261FNB4"/>
<reference evidence="2 3" key="1">
    <citation type="journal article" date="2017" name="BMC Genomics">
        <title>Comparative genomic and phylogenomic analyses of the Bifidobacteriaceae family.</title>
        <authorList>
            <person name="Lugli G.A."/>
            <person name="Milani C."/>
            <person name="Turroni F."/>
            <person name="Duranti S."/>
            <person name="Mancabelli L."/>
            <person name="Mangifesta M."/>
            <person name="Ferrario C."/>
            <person name="Modesto M."/>
            <person name="Mattarelli P."/>
            <person name="Jiri K."/>
            <person name="van Sinderen D."/>
            <person name="Ventura M."/>
        </authorList>
    </citation>
    <scope>NUCLEOTIDE SEQUENCE [LARGE SCALE GENOMIC DNA]</scope>
    <source>
        <strain evidence="2 3">DSM 100196</strain>
    </source>
</reference>
<gene>
    <name evidence="2" type="ORF">BMYO_0768</name>
</gene>
<feature type="transmembrane region" description="Helical" evidence="1">
    <location>
        <begin position="22"/>
        <end position="45"/>
    </location>
</feature>
<sequence length="165" mass="16920">MANHTDQTIQTKQTLKTSIPEIIALVGAIAGLAVYLVTSTTGYMAGQGVSVAAIALSVVAIVALIVKIALGSRLGDVLNDVLTVGSEALLIGGFALFVLARVRLAADIYFIPVNYPASEETALNISVIGVACYLIAIIALIVKAFTAKDVARAVISVEPTAPAVA</sequence>
<dbReference type="OrthoDB" id="3240030at2"/>
<evidence type="ECO:0000313" key="2">
    <source>
        <dbReference type="EMBL" id="OZG60637.1"/>
    </source>
</evidence>
<organism evidence="2 3">
    <name type="scientific">Bifidobacterium myosotis</name>
    <dbReference type="NCBI Taxonomy" id="1630166"/>
    <lineage>
        <taxon>Bacteria</taxon>
        <taxon>Bacillati</taxon>
        <taxon>Actinomycetota</taxon>
        <taxon>Actinomycetes</taxon>
        <taxon>Bifidobacteriales</taxon>
        <taxon>Bifidobacteriaceae</taxon>
        <taxon>Bifidobacterium</taxon>
    </lineage>
</organism>
<keyword evidence="3" id="KW-1185">Reference proteome</keyword>
<protein>
    <submittedName>
        <fullName evidence="2">Sodium:proton antiporter</fullName>
    </submittedName>
</protein>
<feature type="transmembrane region" description="Helical" evidence="1">
    <location>
        <begin position="122"/>
        <end position="142"/>
    </location>
</feature>
<accession>A0A261FNB4</accession>
<feature type="transmembrane region" description="Helical" evidence="1">
    <location>
        <begin position="82"/>
        <end position="102"/>
    </location>
</feature>
<comment type="caution">
    <text evidence="2">The sequence shown here is derived from an EMBL/GenBank/DDBJ whole genome shotgun (WGS) entry which is preliminary data.</text>
</comment>
<dbReference type="EMBL" id="MWWW01000006">
    <property type="protein sequence ID" value="OZG60637.1"/>
    <property type="molecule type" value="Genomic_DNA"/>
</dbReference>
<name>A0A261FNB4_9BIFI</name>